<dbReference type="RefSeq" id="XP_009517097.1">
    <property type="nucleotide sequence ID" value="XM_009518802.1"/>
</dbReference>
<organism evidence="2 3">
    <name type="scientific">Phytophthora sojae (strain P6497)</name>
    <name type="common">Soybean stem and root rot agent</name>
    <name type="synonym">Phytophthora megasperma f. sp. glycines</name>
    <dbReference type="NCBI Taxonomy" id="1094619"/>
    <lineage>
        <taxon>Eukaryota</taxon>
        <taxon>Sar</taxon>
        <taxon>Stramenopiles</taxon>
        <taxon>Oomycota</taxon>
        <taxon>Peronosporomycetes</taxon>
        <taxon>Peronosporales</taxon>
        <taxon>Peronosporaceae</taxon>
        <taxon>Phytophthora</taxon>
    </lineage>
</organism>
<keyword evidence="3" id="KW-1185">Reference proteome</keyword>
<feature type="region of interest" description="Disordered" evidence="1">
    <location>
        <begin position="66"/>
        <end position="91"/>
    </location>
</feature>
<accession>G4YN27</accession>
<dbReference type="KEGG" id="psoj:PHYSODRAFT_261120"/>
<dbReference type="InParanoid" id="G4YN27"/>
<evidence type="ECO:0000256" key="1">
    <source>
        <dbReference type="SAM" id="MobiDB-lite"/>
    </source>
</evidence>
<dbReference type="GeneID" id="20639249"/>
<gene>
    <name evidence="2" type="ORF">PHYSODRAFT_261120</name>
</gene>
<feature type="compositionally biased region" description="Acidic residues" evidence="1">
    <location>
        <begin position="75"/>
        <end position="87"/>
    </location>
</feature>
<evidence type="ECO:0000313" key="2">
    <source>
        <dbReference type="EMBL" id="EGZ29822.1"/>
    </source>
</evidence>
<dbReference type="EMBL" id="JH159151">
    <property type="protein sequence ID" value="EGZ29822.1"/>
    <property type="molecule type" value="Genomic_DNA"/>
</dbReference>
<protein>
    <submittedName>
        <fullName evidence="2">Uncharacterized protein</fullName>
    </submittedName>
</protein>
<reference evidence="2 3" key="1">
    <citation type="journal article" date="2006" name="Science">
        <title>Phytophthora genome sequences uncover evolutionary origins and mechanisms of pathogenesis.</title>
        <authorList>
            <person name="Tyler B.M."/>
            <person name="Tripathy S."/>
            <person name="Zhang X."/>
            <person name="Dehal P."/>
            <person name="Jiang R.H."/>
            <person name="Aerts A."/>
            <person name="Arredondo F.D."/>
            <person name="Baxter L."/>
            <person name="Bensasson D."/>
            <person name="Beynon J.L."/>
            <person name="Chapman J."/>
            <person name="Damasceno C.M."/>
            <person name="Dorrance A.E."/>
            <person name="Dou D."/>
            <person name="Dickerman A.W."/>
            <person name="Dubchak I.L."/>
            <person name="Garbelotto M."/>
            <person name="Gijzen M."/>
            <person name="Gordon S.G."/>
            <person name="Govers F."/>
            <person name="Grunwald N.J."/>
            <person name="Huang W."/>
            <person name="Ivors K.L."/>
            <person name="Jones R.W."/>
            <person name="Kamoun S."/>
            <person name="Krampis K."/>
            <person name="Lamour K.H."/>
            <person name="Lee M.K."/>
            <person name="McDonald W.H."/>
            <person name="Medina M."/>
            <person name="Meijer H.J."/>
            <person name="Nordberg E.K."/>
            <person name="Maclean D.J."/>
            <person name="Ospina-Giraldo M.D."/>
            <person name="Morris P.F."/>
            <person name="Phuntumart V."/>
            <person name="Putnam N.H."/>
            <person name="Rash S."/>
            <person name="Rose J.K."/>
            <person name="Sakihama Y."/>
            <person name="Salamov A.A."/>
            <person name="Savidor A."/>
            <person name="Scheuring C.F."/>
            <person name="Smith B.M."/>
            <person name="Sobral B.W."/>
            <person name="Terry A."/>
            <person name="Torto-Alalibo T.A."/>
            <person name="Win J."/>
            <person name="Xu Z."/>
            <person name="Zhang H."/>
            <person name="Grigoriev I.V."/>
            <person name="Rokhsar D.S."/>
            <person name="Boore J.L."/>
        </authorList>
    </citation>
    <scope>NUCLEOTIDE SEQUENCE [LARGE SCALE GENOMIC DNA]</scope>
    <source>
        <strain evidence="2 3">P6497</strain>
    </source>
</reference>
<name>G4YN27_PHYSP</name>
<dbReference type="Proteomes" id="UP000002640">
    <property type="component" value="Unassembled WGS sequence"/>
</dbReference>
<feature type="region of interest" description="Disordered" evidence="1">
    <location>
        <begin position="1"/>
        <end position="25"/>
    </location>
</feature>
<dbReference type="AlphaFoldDB" id="G4YN27"/>
<sequence length="323" mass="37117">MLKFSVREGPPSVKMAEPESDLSPPEASIDVHSIAAWEFLFPWCQELREVPGRLYVWGDGRLRGLGSHRSRRAEEPEEDEGANDDEDNRQRQMQRQWRLREAWQLLVLVAHRDAKVWKMLLCQKCGVRSENLGLFTRGEEGEEDDTNADDEEVLAPDGFSVEAEEAFKRRCRLDRDGFVLPQLEFSAFLDKAEDVTVSVFDKWGWFLMTKDELLYQPSAAYLDAKARIFAMPFRIGAPVPRLLSIRVAVSFELSYGCTPELFVRYLKGLRELIDDVKNRDRELNQAGIEAVASTDSAENFTYELADLRLVWALEFLLAGWLYA</sequence>
<proteinExistence type="predicted"/>
<evidence type="ECO:0000313" key="3">
    <source>
        <dbReference type="Proteomes" id="UP000002640"/>
    </source>
</evidence>